<sequence>MSKMSDDLLIESYLTAKKLKLNPDFLELLESEIARRCLSIQNAS</sequence>
<reference evidence="2" key="1">
    <citation type="submission" date="2016-10" db="EMBL/GenBank/DDBJ databases">
        <authorList>
            <person name="Varghese N."/>
            <person name="Submissions S."/>
        </authorList>
    </citation>
    <scope>NUCLEOTIDE SEQUENCE [LARGE SCALE GENOMIC DNA]</scope>
    <source>
        <strain evidence="2">DSM 11706</strain>
    </source>
</reference>
<dbReference type="STRING" id="126156.SAMN05421670_1680"/>
<dbReference type="AlphaFoldDB" id="A0A1I5XRU0"/>
<dbReference type="OrthoDB" id="2933732at2"/>
<dbReference type="Pfam" id="PF08970">
    <property type="entry name" value="Sda"/>
    <property type="match status" value="1"/>
</dbReference>
<dbReference type="InterPro" id="IPR036916">
    <property type="entry name" value="Sda_sf"/>
</dbReference>
<gene>
    <name evidence="1" type="ORF">SAMN05421670_1680</name>
</gene>
<protein>
    <submittedName>
        <fullName evidence="1">Developmental checkpoint coupling sporulation initiation to replication initiation</fullName>
    </submittedName>
</protein>
<dbReference type="RefSeq" id="WP_093536110.1">
    <property type="nucleotide sequence ID" value="NZ_CP183885.1"/>
</dbReference>
<keyword evidence="2" id="KW-1185">Reference proteome</keyword>
<dbReference type="SUPFAM" id="SSF100985">
    <property type="entry name" value="Sporulation inhibitor Sda"/>
    <property type="match status" value="1"/>
</dbReference>
<accession>A0A1I5XRU0</accession>
<dbReference type="InterPro" id="IPR015064">
    <property type="entry name" value="Sda"/>
</dbReference>
<proteinExistence type="predicted"/>
<dbReference type="Proteomes" id="UP000198734">
    <property type="component" value="Unassembled WGS sequence"/>
</dbReference>
<dbReference type="EMBL" id="FOXU01000002">
    <property type="protein sequence ID" value="SFQ34620.1"/>
    <property type="molecule type" value="Genomic_DNA"/>
</dbReference>
<evidence type="ECO:0000313" key="2">
    <source>
        <dbReference type="Proteomes" id="UP000198734"/>
    </source>
</evidence>
<name>A0A1I5XRU0_9BACI</name>
<organism evidence="1 2">
    <name type="scientific">Psychrobacillus psychrotolerans</name>
    <dbReference type="NCBI Taxonomy" id="126156"/>
    <lineage>
        <taxon>Bacteria</taxon>
        <taxon>Bacillati</taxon>
        <taxon>Bacillota</taxon>
        <taxon>Bacilli</taxon>
        <taxon>Bacillales</taxon>
        <taxon>Bacillaceae</taxon>
        <taxon>Psychrobacillus</taxon>
    </lineage>
</organism>
<evidence type="ECO:0000313" key="1">
    <source>
        <dbReference type="EMBL" id="SFQ34620.1"/>
    </source>
</evidence>
<dbReference type="Gene3D" id="1.10.287.1100">
    <property type="entry name" value="Sporulation inhibitor A"/>
    <property type="match status" value="1"/>
</dbReference>